<dbReference type="PROSITE" id="PS51462">
    <property type="entry name" value="NUDIX"/>
    <property type="match status" value="1"/>
</dbReference>
<comment type="catalytic activity">
    <reaction evidence="1">
        <text>isopentenyl diphosphate = dimethylallyl diphosphate</text>
        <dbReference type="Rhea" id="RHEA:23284"/>
        <dbReference type="ChEBI" id="CHEBI:57623"/>
        <dbReference type="ChEBI" id="CHEBI:128769"/>
        <dbReference type="EC" id="5.3.3.2"/>
    </reaction>
</comment>
<comment type="function">
    <text evidence="2">Catalyzes the 1,3-allylic rearrangement of the homoallylic substrate isopentenyl (IPP) to its highly electrophilic allylic isomer, dimethylallyl diphosphate (DMAPP).</text>
</comment>
<reference evidence="9 10" key="1">
    <citation type="submission" date="2013-05" db="EMBL/GenBank/DDBJ databases">
        <title>Draft genome of the parasitic nematode Anyclostoma ceylanicum.</title>
        <authorList>
            <person name="Mitreva M."/>
        </authorList>
    </citation>
    <scope>NUCLEOTIDE SEQUENCE [LARGE SCALE GENOMIC DNA]</scope>
</reference>
<dbReference type="CDD" id="cd02885">
    <property type="entry name" value="NUDIX_IPP_Isomerase"/>
    <property type="match status" value="1"/>
</dbReference>
<gene>
    <name evidence="9" type="ORF">ANCCEY_10725</name>
</gene>
<dbReference type="UniPathway" id="UPA00059">
    <property type="reaction ID" value="UER00104"/>
</dbReference>
<keyword evidence="7 9" id="KW-0413">Isomerase</keyword>
<name>A0A0D6LJM5_9BILA</name>
<organism evidence="9 10">
    <name type="scientific">Ancylostoma ceylanicum</name>
    <dbReference type="NCBI Taxonomy" id="53326"/>
    <lineage>
        <taxon>Eukaryota</taxon>
        <taxon>Metazoa</taxon>
        <taxon>Ecdysozoa</taxon>
        <taxon>Nematoda</taxon>
        <taxon>Chromadorea</taxon>
        <taxon>Rhabditida</taxon>
        <taxon>Rhabditina</taxon>
        <taxon>Rhabditomorpha</taxon>
        <taxon>Strongyloidea</taxon>
        <taxon>Ancylostomatidae</taxon>
        <taxon>Ancylostomatinae</taxon>
        <taxon>Ancylostoma</taxon>
    </lineage>
</organism>
<dbReference type="EMBL" id="KE125217">
    <property type="protein sequence ID" value="EPB70171.1"/>
    <property type="molecule type" value="Genomic_DNA"/>
</dbReference>
<evidence type="ECO:0000256" key="4">
    <source>
        <dbReference type="ARBA" id="ARBA00007579"/>
    </source>
</evidence>
<dbReference type="AlphaFoldDB" id="A0A0D6LJM5"/>
<evidence type="ECO:0000256" key="5">
    <source>
        <dbReference type="ARBA" id="ARBA00012057"/>
    </source>
</evidence>
<dbReference type="Pfam" id="PF00293">
    <property type="entry name" value="NUDIX"/>
    <property type="match status" value="1"/>
</dbReference>
<dbReference type="PANTHER" id="PTHR10885">
    <property type="entry name" value="ISOPENTENYL-DIPHOSPHATE DELTA-ISOMERASE"/>
    <property type="match status" value="1"/>
</dbReference>
<comment type="pathway">
    <text evidence="3">Isoprenoid biosynthesis; dimethylallyl diphosphate biosynthesis; dimethylallyl diphosphate from isopentenyl diphosphate: step 1/1.</text>
</comment>
<feature type="non-terminal residue" evidence="9">
    <location>
        <position position="1"/>
    </location>
</feature>
<evidence type="ECO:0000313" key="10">
    <source>
        <dbReference type="Proteomes" id="UP000054495"/>
    </source>
</evidence>
<dbReference type="GO" id="GO:0050992">
    <property type="term" value="P:dimethylallyl diphosphate biosynthetic process"/>
    <property type="evidence" value="ECO:0007669"/>
    <property type="project" value="UniProtKB-UniPathway"/>
</dbReference>
<dbReference type="InterPro" id="IPR000086">
    <property type="entry name" value="NUDIX_hydrolase_dom"/>
</dbReference>
<protein>
    <recommendedName>
        <fullName evidence="5">isopentenyl-diphosphate Delta-isomerase</fullName>
        <ecNumber evidence="5">5.3.3.2</ecNumber>
    </recommendedName>
</protein>
<sequence>LSLTSFRSQLSKPLIQTYDPVQVGYLAEECIAVDEDDNIVGGVTKGDAHHVDTLALHRAFSLFAFTPDKKLILQKRSAEKITFPLLWANTCCSHPLFIPTELDGARGAVAAAVRKIGHELGVADLRPEECRIMGRFLYKAVMENSSWGEHELDYAVVTSNMSLSRIQPNPSEVCDVRAVDEAELAEWVASGMFWSCDCNQSLQPGRCFRAVLIFAMVPSVPSTTFSVRLVGQYRSNRKASCRHENCKNELILVAIVDLSHVDFLIF</sequence>
<dbReference type="GO" id="GO:0004452">
    <property type="term" value="F:isopentenyl-diphosphate delta-isomerase activity"/>
    <property type="evidence" value="ECO:0007669"/>
    <property type="project" value="UniProtKB-EC"/>
</dbReference>
<dbReference type="Proteomes" id="UP000054495">
    <property type="component" value="Unassembled WGS sequence"/>
</dbReference>
<proteinExistence type="inferred from homology"/>
<keyword evidence="6" id="KW-0414">Isoprene biosynthesis</keyword>
<evidence type="ECO:0000313" key="9">
    <source>
        <dbReference type="EMBL" id="EPB70171.1"/>
    </source>
</evidence>
<evidence type="ECO:0000256" key="2">
    <source>
        <dbReference type="ARBA" id="ARBA00003951"/>
    </source>
</evidence>
<dbReference type="GO" id="GO:0009240">
    <property type="term" value="P:isopentenyl diphosphate biosynthetic process"/>
    <property type="evidence" value="ECO:0007669"/>
    <property type="project" value="TreeGrafter"/>
</dbReference>
<dbReference type="GO" id="GO:0005737">
    <property type="term" value="C:cytoplasm"/>
    <property type="evidence" value="ECO:0007669"/>
    <property type="project" value="TreeGrafter"/>
</dbReference>
<evidence type="ECO:0000256" key="6">
    <source>
        <dbReference type="ARBA" id="ARBA00023229"/>
    </source>
</evidence>
<evidence type="ECO:0000256" key="3">
    <source>
        <dbReference type="ARBA" id="ARBA00004826"/>
    </source>
</evidence>
<dbReference type="InterPro" id="IPR015797">
    <property type="entry name" value="NUDIX_hydrolase-like_dom_sf"/>
</dbReference>
<dbReference type="EC" id="5.3.3.2" evidence="5"/>
<dbReference type="InterPro" id="IPR011876">
    <property type="entry name" value="IsopentenylPP_isomerase_typ1"/>
</dbReference>
<evidence type="ECO:0000259" key="8">
    <source>
        <dbReference type="PROSITE" id="PS51462"/>
    </source>
</evidence>
<evidence type="ECO:0000256" key="7">
    <source>
        <dbReference type="ARBA" id="ARBA00023235"/>
    </source>
</evidence>
<accession>A0A0D6LJM5</accession>
<dbReference type="Gene3D" id="3.90.79.10">
    <property type="entry name" value="Nucleoside Triphosphate Pyrophosphohydrolase"/>
    <property type="match status" value="1"/>
</dbReference>
<comment type="similarity">
    <text evidence="4">Belongs to the IPP isomerase type 1 family.</text>
</comment>
<feature type="domain" description="Nudix hydrolase" evidence="8">
    <location>
        <begin position="55"/>
        <end position="201"/>
    </location>
</feature>
<keyword evidence="10" id="KW-1185">Reference proteome</keyword>
<evidence type="ECO:0000256" key="1">
    <source>
        <dbReference type="ARBA" id="ARBA00000374"/>
    </source>
</evidence>
<dbReference type="SUPFAM" id="SSF55811">
    <property type="entry name" value="Nudix"/>
    <property type="match status" value="1"/>
</dbReference>
<dbReference type="PANTHER" id="PTHR10885:SF0">
    <property type="entry name" value="ISOPENTENYL-DIPHOSPHATE DELTA-ISOMERASE"/>
    <property type="match status" value="1"/>
</dbReference>
<dbReference type="NCBIfam" id="TIGR02150">
    <property type="entry name" value="IPP_isom_1"/>
    <property type="match status" value="1"/>
</dbReference>